<evidence type="ECO:0000256" key="11">
    <source>
        <dbReference type="ARBA" id="ARBA00023128"/>
    </source>
</evidence>
<evidence type="ECO:0000256" key="5">
    <source>
        <dbReference type="ARBA" id="ARBA00022490"/>
    </source>
</evidence>
<evidence type="ECO:0000313" key="21">
    <source>
        <dbReference type="EMBL" id="KAF2903044.1"/>
    </source>
</evidence>
<dbReference type="PANTHER" id="PTHR15715">
    <property type="entry name" value="CENTROSOMAL PROTEIN OF 170 KDA"/>
    <property type="match status" value="1"/>
</dbReference>
<gene>
    <name evidence="21" type="ORF">ILUMI_03141</name>
</gene>
<feature type="compositionally biased region" description="Basic and acidic residues" evidence="19">
    <location>
        <begin position="517"/>
        <end position="526"/>
    </location>
</feature>
<evidence type="ECO:0000313" key="22">
    <source>
        <dbReference type="Proteomes" id="UP000801492"/>
    </source>
</evidence>
<sequence length="738" mass="83942">MVVVSGSWVKNVATYPTPANDNDMVIPTTNNTMSAKAILIARPNSHPFQERTLTLDQPVKVGRSVARARATPTNAIFDCKVLSRHHALLWYDCGKFYLQDTKSSNGTFVNNNRLSSSDSEPHEVCSGDIVQFGVDVVENNRKVTHCCIVATLKLYLADGKEAKASPSITETSRHGLVPLDELYKLNQIIQEACQREQCLESKLSALQHIVEETRRSADESWQAYIGEERLLSRVATLESQLAQAAKNITDDRLREELSKLQEEKTSYQTAAKEALRKLHAERLEAVAAATEQERAKASAEQEASLAKEQLAQVQQELQEIAHKLMSEQKRSDEERAQLEQRERELQARLDSESQIVNELQTKLEQYKSLVNNPVKELLPLEELEKCSLIYTEGMKTKEELLAENENCENIEPEYNQTNKLDEPEQNHINLRVAPVDGDETDTHVDSEMFSSDLEEMQESARDTSRVMNVSFMREQTIIDSEGSEKEENEKEHRNDSEVAKNDLEDLQIQNGDEDREGETLSDYKERGDMGKIDSKTLKYQFQSLQIELKKQIEQLQQQSIVNRNKITELETALTKEKQTCFEKSEECAHLKRELGLLEQKWKESCNEMQQMRDRILSLNEQLCNIDTISFSHNGVGSNNTKRLSDNVETNDQAQVSSNNIELKSAISNTSLSAEQIAALEEELVVLKERYVAVNDEKRVLNKNLAVMQDQYNALCNRSHNTMFFLHCSPSSCNSLFTN</sequence>
<dbReference type="CDD" id="cd21911">
    <property type="entry name" value="CC1_SLMAP"/>
    <property type="match status" value="1"/>
</dbReference>
<evidence type="ECO:0000256" key="16">
    <source>
        <dbReference type="ARBA" id="ARBA00061687"/>
    </source>
</evidence>
<reference evidence="21" key="1">
    <citation type="submission" date="2019-08" db="EMBL/GenBank/DDBJ databases">
        <title>The genome of the North American firefly Photinus pyralis.</title>
        <authorList>
            <consortium name="Photinus pyralis genome working group"/>
            <person name="Fallon T.R."/>
            <person name="Sander Lower S.E."/>
            <person name="Weng J.-K."/>
        </authorList>
    </citation>
    <scope>NUCLEOTIDE SEQUENCE</scope>
    <source>
        <strain evidence="21">TRF0915ILg1</strain>
        <tissue evidence="21">Whole body</tissue>
    </source>
</reference>
<comment type="subcellular location">
    <subcellularLocation>
        <location evidence="15">Cell membrane</location>
        <location evidence="15">Sarcolemma</location>
        <topology evidence="15">Single-pass type IV membrane protein</topology>
    </subcellularLocation>
    <subcellularLocation>
        <location evidence="1">Cytoplasm</location>
        <location evidence="1">Cytoskeleton</location>
        <location evidence="1">Microtubule organizing center</location>
        <location evidence="1">Centrosome</location>
    </subcellularLocation>
    <subcellularLocation>
        <location evidence="3">Endoplasmic reticulum membrane</location>
        <topology evidence="3">Single-pass membrane protein</topology>
    </subcellularLocation>
    <subcellularLocation>
        <location evidence="2">Mitochondrion membrane</location>
        <topology evidence="2">Single-pass membrane protein</topology>
    </subcellularLocation>
</comment>
<dbReference type="InterPro" id="IPR051176">
    <property type="entry name" value="Cent_Immune-Sig_Mod"/>
</dbReference>
<keyword evidence="7" id="KW-0812">Transmembrane</keyword>
<dbReference type="InterPro" id="IPR008984">
    <property type="entry name" value="SMAD_FHA_dom_sf"/>
</dbReference>
<dbReference type="AlphaFoldDB" id="A0A8K0GK76"/>
<name>A0A8K0GK76_IGNLU</name>
<proteinExistence type="inferred from homology"/>
<keyword evidence="5" id="KW-0963">Cytoplasm</keyword>
<evidence type="ECO:0000256" key="1">
    <source>
        <dbReference type="ARBA" id="ARBA00004300"/>
    </source>
</evidence>
<evidence type="ECO:0000256" key="3">
    <source>
        <dbReference type="ARBA" id="ARBA00004389"/>
    </source>
</evidence>
<accession>A0A8K0GK76</accession>
<dbReference type="FunFam" id="2.60.200.20:FF:000003">
    <property type="entry name" value="sarcolemmal membrane-associated protein isoform X2"/>
    <property type="match status" value="1"/>
</dbReference>
<dbReference type="GO" id="GO:0042383">
    <property type="term" value="C:sarcolemma"/>
    <property type="evidence" value="ECO:0007669"/>
    <property type="project" value="UniProtKB-SubCell"/>
</dbReference>
<comment type="function">
    <text evidence="14">Associates with the striatin-interacting phosphatase and kinase (STRIPAK) core complex, forming the extended (SIKE1:SLMAP)STRIPAK complex. The (SIKE1:SLMAP)STRIPAK complex dephosphorylates STK3 leading to the inhibition of Hippo signaling and the control of cell growth. May play a role during myoblast fusion.</text>
</comment>
<keyword evidence="12" id="KW-0472">Membrane</keyword>
<protein>
    <recommendedName>
        <fullName evidence="18">Sarcolemmal membrane-associated protein</fullName>
    </recommendedName>
</protein>
<comment type="similarity">
    <text evidence="16">Belongs to the SLMAP family.</text>
</comment>
<evidence type="ECO:0000256" key="15">
    <source>
        <dbReference type="ARBA" id="ARBA00060409"/>
    </source>
</evidence>
<evidence type="ECO:0000256" key="9">
    <source>
        <dbReference type="ARBA" id="ARBA00022989"/>
    </source>
</evidence>
<comment type="subunit">
    <text evidence="17">Homodimer. Interacts with myosin. Interacts with SIKE1 and both associate with the STRIPAK core complex composed of PP2A catalytic and scaffolding subunits, the striatins (PP2A regulatory subunits), the striatin-associated proteins MOB4, STRIP1 and STRIP2, PDCD10 and members of the STE20 kinases, such as STK24 and STK26. Interacts (via FHA domain) with STK3 (when phosphorylated); the interaction associates STK3 with the STRIPAK complex.</text>
</comment>
<evidence type="ECO:0000256" key="13">
    <source>
        <dbReference type="ARBA" id="ARBA00023212"/>
    </source>
</evidence>
<dbReference type="OrthoDB" id="687730at2759"/>
<keyword evidence="4" id="KW-1003">Cell membrane</keyword>
<evidence type="ECO:0000256" key="2">
    <source>
        <dbReference type="ARBA" id="ARBA00004304"/>
    </source>
</evidence>
<dbReference type="InterPro" id="IPR000253">
    <property type="entry name" value="FHA_dom"/>
</dbReference>
<dbReference type="EMBL" id="VTPC01001120">
    <property type="protein sequence ID" value="KAF2903044.1"/>
    <property type="molecule type" value="Genomic_DNA"/>
</dbReference>
<dbReference type="GO" id="GO:0005813">
    <property type="term" value="C:centrosome"/>
    <property type="evidence" value="ECO:0007669"/>
    <property type="project" value="UniProtKB-SubCell"/>
</dbReference>
<dbReference type="PROSITE" id="PS50006">
    <property type="entry name" value="FHA_DOMAIN"/>
    <property type="match status" value="1"/>
</dbReference>
<dbReference type="Proteomes" id="UP000801492">
    <property type="component" value="Unassembled WGS sequence"/>
</dbReference>
<feature type="region of interest" description="Disordered" evidence="19">
    <location>
        <begin position="475"/>
        <end position="526"/>
    </location>
</feature>
<dbReference type="GO" id="GO:0005789">
    <property type="term" value="C:endoplasmic reticulum membrane"/>
    <property type="evidence" value="ECO:0007669"/>
    <property type="project" value="UniProtKB-SubCell"/>
</dbReference>
<evidence type="ECO:0000256" key="7">
    <source>
        <dbReference type="ARBA" id="ARBA00022692"/>
    </source>
</evidence>
<evidence type="ECO:0000256" key="8">
    <source>
        <dbReference type="ARBA" id="ARBA00022824"/>
    </source>
</evidence>
<keyword evidence="22" id="KW-1185">Reference proteome</keyword>
<dbReference type="Pfam" id="PF00498">
    <property type="entry name" value="FHA"/>
    <property type="match status" value="1"/>
</dbReference>
<dbReference type="SUPFAM" id="SSF49879">
    <property type="entry name" value="SMAD/FHA domain"/>
    <property type="match status" value="1"/>
</dbReference>
<evidence type="ECO:0000259" key="20">
    <source>
        <dbReference type="PROSITE" id="PS50006"/>
    </source>
</evidence>
<comment type="caution">
    <text evidence="21">The sequence shown here is derived from an EMBL/GenBank/DDBJ whole genome shotgun (WGS) entry which is preliminary data.</text>
</comment>
<feature type="domain" description="FHA" evidence="20">
    <location>
        <begin position="59"/>
        <end position="114"/>
    </location>
</feature>
<keyword evidence="6" id="KW-0597">Phosphoprotein</keyword>
<keyword evidence="10" id="KW-0175">Coiled coil</keyword>
<keyword evidence="13" id="KW-0206">Cytoskeleton</keyword>
<keyword evidence="8" id="KW-0256">Endoplasmic reticulum</keyword>
<dbReference type="CDD" id="cd22679">
    <property type="entry name" value="FHA_SLMAP"/>
    <property type="match status" value="1"/>
</dbReference>
<dbReference type="Gene3D" id="2.60.200.20">
    <property type="match status" value="1"/>
</dbReference>
<evidence type="ECO:0000256" key="14">
    <source>
        <dbReference type="ARBA" id="ARBA00057671"/>
    </source>
</evidence>
<feature type="region of interest" description="Disordered" evidence="19">
    <location>
        <begin position="326"/>
        <end position="347"/>
    </location>
</feature>
<evidence type="ECO:0000256" key="6">
    <source>
        <dbReference type="ARBA" id="ARBA00022553"/>
    </source>
</evidence>
<evidence type="ECO:0000256" key="4">
    <source>
        <dbReference type="ARBA" id="ARBA00022475"/>
    </source>
</evidence>
<dbReference type="PANTHER" id="PTHR15715:SF37">
    <property type="entry name" value="LD47843P"/>
    <property type="match status" value="1"/>
</dbReference>
<evidence type="ECO:0000256" key="10">
    <source>
        <dbReference type="ARBA" id="ARBA00023054"/>
    </source>
</evidence>
<organism evidence="21 22">
    <name type="scientific">Ignelater luminosus</name>
    <name type="common">Cucubano</name>
    <name type="synonym">Pyrophorus luminosus</name>
    <dbReference type="NCBI Taxonomy" id="2038154"/>
    <lineage>
        <taxon>Eukaryota</taxon>
        <taxon>Metazoa</taxon>
        <taxon>Ecdysozoa</taxon>
        <taxon>Arthropoda</taxon>
        <taxon>Hexapoda</taxon>
        <taxon>Insecta</taxon>
        <taxon>Pterygota</taxon>
        <taxon>Neoptera</taxon>
        <taxon>Endopterygota</taxon>
        <taxon>Coleoptera</taxon>
        <taxon>Polyphaga</taxon>
        <taxon>Elateriformia</taxon>
        <taxon>Elateroidea</taxon>
        <taxon>Elateridae</taxon>
        <taxon>Agrypninae</taxon>
        <taxon>Pyrophorini</taxon>
        <taxon>Ignelater</taxon>
    </lineage>
</organism>
<feature type="compositionally biased region" description="Basic and acidic residues" evidence="19">
    <location>
        <begin position="482"/>
        <end position="503"/>
    </location>
</feature>
<dbReference type="GO" id="GO:0031966">
    <property type="term" value="C:mitochondrial membrane"/>
    <property type="evidence" value="ECO:0007669"/>
    <property type="project" value="UniProtKB-SubCell"/>
</dbReference>
<evidence type="ECO:0000256" key="18">
    <source>
        <dbReference type="ARBA" id="ARBA00074026"/>
    </source>
</evidence>
<evidence type="ECO:0000256" key="19">
    <source>
        <dbReference type="SAM" id="MobiDB-lite"/>
    </source>
</evidence>
<keyword evidence="11" id="KW-0496">Mitochondrion</keyword>
<evidence type="ECO:0000256" key="17">
    <source>
        <dbReference type="ARBA" id="ARBA00066015"/>
    </source>
</evidence>
<keyword evidence="9" id="KW-1133">Transmembrane helix</keyword>
<dbReference type="SMART" id="SM00240">
    <property type="entry name" value="FHA"/>
    <property type="match status" value="1"/>
</dbReference>
<evidence type="ECO:0000256" key="12">
    <source>
        <dbReference type="ARBA" id="ARBA00023136"/>
    </source>
</evidence>